<feature type="non-terminal residue" evidence="2">
    <location>
        <position position="1"/>
    </location>
</feature>
<dbReference type="EMBL" id="CAXKWB010065207">
    <property type="protein sequence ID" value="CAL4188759.1"/>
    <property type="molecule type" value="Genomic_DNA"/>
</dbReference>
<sequence>SSECVWLWCVARGYLRPIPYGDRIILVTTLAVLGYYYKTNRPLNKFIHSIMRYIFGTEESQEDDQTQNNSVFNKADITDNELTVRKFNFKLSGKHQMCLHENSCLYSMMKV</sequence>
<gene>
    <name evidence="2" type="ORF">MNOR_LOCUS36312</name>
</gene>
<feature type="transmembrane region" description="Helical" evidence="1">
    <location>
        <begin position="20"/>
        <end position="37"/>
    </location>
</feature>
<accession>A0AAV2SGF5</accession>
<organism evidence="2 3">
    <name type="scientific">Meganyctiphanes norvegica</name>
    <name type="common">Northern krill</name>
    <name type="synonym">Thysanopoda norvegica</name>
    <dbReference type="NCBI Taxonomy" id="48144"/>
    <lineage>
        <taxon>Eukaryota</taxon>
        <taxon>Metazoa</taxon>
        <taxon>Ecdysozoa</taxon>
        <taxon>Arthropoda</taxon>
        <taxon>Crustacea</taxon>
        <taxon>Multicrustacea</taxon>
        <taxon>Malacostraca</taxon>
        <taxon>Eumalacostraca</taxon>
        <taxon>Eucarida</taxon>
        <taxon>Euphausiacea</taxon>
        <taxon>Euphausiidae</taxon>
        <taxon>Meganyctiphanes</taxon>
    </lineage>
</organism>
<dbReference type="Proteomes" id="UP001497623">
    <property type="component" value="Unassembled WGS sequence"/>
</dbReference>
<keyword evidence="3" id="KW-1185">Reference proteome</keyword>
<dbReference type="AlphaFoldDB" id="A0AAV2SGF5"/>
<proteinExistence type="predicted"/>
<reference evidence="2 3" key="1">
    <citation type="submission" date="2024-05" db="EMBL/GenBank/DDBJ databases">
        <authorList>
            <person name="Wallberg A."/>
        </authorList>
    </citation>
    <scope>NUCLEOTIDE SEQUENCE [LARGE SCALE GENOMIC DNA]</scope>
</reference>
<evidence type="ECO:0000313" key="2">
    <source>
        <dbReference type="EMBL" id="CAL4188759.1"/>
    </source>
</evidence>
<keyword evidence="1" id="KW-1133">Transmembrane helix</keyword>
<name>A0AAV2SGF5_MEGNR</name>
<comment type="caution">
    <text evidence="2">The sequence shown here is derived from an EMBL/GenBank/DDBJ whole genome shotgun (WGS) entry which is preliminary data.</text>
</comment>
<evidence type="ECO:0000313" key="3">
    <source>
        <dbReference type="Proteomes" id="UP001497623"/>
    </source>
</evidence>
<protein>
    <submittedName>
        <fullName evidence="2">Uncharacterized protein</fullName>
    </submittedName>
</protein>
<evidence type="ECO:0000256" key="1">
    <source>
        <dbReference type="SAM" id="Phobius"/>
    </source>
</evidence>
<keyword evidence="1" id="KW-0812">Transmembrane</keyword>
<keyword evidence="1" id="KW-0472">Membrane</keyword>
<feature type="non-terminal residue" evidence="2">
    <location>
        <position position="111"/>
    </location>
</feature>